<evidence type="ECO:0000313" key="2">
    <source>
        <dbReference type="EMBL" id="WVN90796.1"/>
    </source>
</evidence>
<evidence type="ECO:0000313" key="3">
    <source>
        <dbReference type="Proteomes" id="UP000094043"/>
    </source>
</evidence>
<reference evidence="2" key="2">
    <citation type="journal article" date="2022" name="Elife">
        <title>Obligate sexual reproduction of a homothallic fungus closely related to the Cryptococcus pathogenic species complex.</title>
        <authorList>
            <person name="Passer A.R."/>
            <person name="Clancey S.A."/>
            <person name="Shea T."/>
            <person name="David-Palma M."/>
            <person name="Averette A.F."/>
            <person name="Boekhout T."/>
            <person name="Porcel B.M."/>
            <person name="Nowrousian M."/>
            <person name="Cuomo C.A."/>
            <person name="Sun S."/>
            <person name="Heitman J."/>
            <person name="Coelho M.A."/>
        </authorList>
    </citation>
    <scope>NUCLEOTIDE SEQUENCE</scope>
    <source>
        <strain evidence="2">CBS 7841</strain>
    </source>
</reference>
<dbReference type="EMBL" id="CP143791">
    <property type="protein sequence ID" value="WVN90796.1"/>
    <property type="molecule type" value="Genomic_DNA"/>
</dbReference>
<feature type="region of interest" description="Disordered" evidence="1">
    <location>
        <begin position="317"/>
        <end position="337"/>
    </location>
</feature>
<reference evidence="2" key="3">
    <citation type="submission" date="2024-01" db="EMBL/GenBank/DDBJ databases">
        <authorList>
            <person name="Coelho M.A."/>
            <person name="David-Palma M."/>
            <person name="Shea T."/>
            <person name="Sun S."/>
            <person name="Cuomo C.A."/>
            <person name="Heitman J."/>
        </authorList>
    </citation>
    <scope>NUCLEOTIDE SEQUENCE</scope>
    <source>
        <strain evidence="2">CBS 7841</strain>
    </source>
</reference>
<dbReference type="RefSeq" id="XP_066071496.1">
    <property type="nucleotide sequence ID" value="XM_066215399.1"/>
</dbReference>
<dbReference type="Proteomes" id="UP000094043">
    <property type="component" value="Chromosome 8"/>
</dbReference>
<name>A0AAJ8M4P0_9TREE</name>
<dbReference type="AlphaFoldDB" id="A0AAJ8M4P0"/>
<dbReference type="GeneID" id="91090247"/>
<dbReference type="KEGG" id="cdep:91090247"/>
<accession>A0AAJ8M4P0</accession>
<feature type="compositionally biased region" description="Polar residues" evidence="1">
    <location>
        <begin position="95"/>
        <end position="118"/>
    </location>
</feature>
<feature type="region of interest" description="Disordered" evidence="1">
    <location>
        <begin position="95"/>
        <end position="119"/>
    </location>
</feature>
<gene>
    <name evidence="2" type="ORF">L203_106039</name>
</gene>
<keyword evidence="3" id="KW-1185">Reference proteome</keyword>
<protein>
    <submittedName>
        <fullName evidence="2">Uncharacterized protein</fullName>
    </submittedName>
</protein>
<reference evidence="2" key="1">
    <citation type="submission" date="2016-06" db="EMBL/GenBank/DDBJ databases">
        <authorList>
            <person name="Cuomo C."/>
            <person name="Litvintseva A."/>
            <person name="Heitman J."/>
            <person name="Chen Y."/>
            <person name="Sun S."/>
            <person name="Springer D."/>
            <person name="Dromer F."/>
            <person name="Young S."/>
            <person name="Zeng Q."/>
            <person name="Chapman S."/>
            <person name="Gujja S."/>
            <person name="Saif S."/>
            <person name="Birren B."/>
        </authorList>
    </citation>
    <scope>NUCLEOTIDE SEQUENCE</scope>
    <source>
        <strain evidence="2">CBS 7841</strain>
    </source>
</reference>
<sequence length="359" mass="39289">MVESEGGSAPSRRVAHEAYAAAYPPWRISIVFRDKAVLSDATSGYNCRWVRTASMHLKQRIKTPAILALSMPALTMMGSESAGLRNVKKSSSYTVAQSQAGTKKGSQLANHGLNSQTIDEPVNRRPFFHRRTSIMYPTLATIVEQPTPPLSPTSSQSQLAASIQPVTPGCSLEGSVQTVDTTASFGWRWWLWGEKSKRGSLGVTIDDLPNVSQPVGVAESPEAVDKPSFCYTNQQPFALSVMDVDSDSDSDKESSRWSDTIPPEVLDLRVYAVGSNPPRHGENKLNVLQALSTDPKSVKLDRVKRWRQNSYYAVEPSRLTDSSSAPGTIASETRENHSQVALRQTLAQTDIKALQACHM</sequence>
<evidence type="ECO:0000256" key="1">
    <source>
        <dbReference type="SAM" id="MobiDB-lite"/>
    </source>
</evidence>
<proteinExistence type="predicted"/>
<organism evidence="2 3">
    <name type="scientific">Cryptococcus depauperatus CBS 7841</name>
    <dbReference type="NCBI Taxonomy" id="1295531"/>
    <lineage>
        <taxon>Eukaryota</taxon>
        <taxon>Fungi</taxon>
        <taxon>Dikarya</taxon>
        <taxon>Basidiomycota</taxon>
        <taxon>Agaricomycotina</taxon>
        <taxon>Tremellomycetes</taxon>
        <taxon>Tremellales</taxon>
        <taxon>Cryptococcaceae</taxon>
        <taxon>Cryptococcus</taxon>
    </lineage>
</organism>